<organism evidence="8 9">
    <name type="scientific">Larkinella bovis</name>
    <dbReference type="NCBI Taxonomy" id="683041"/>
    <lineage>
        <taxon>Bacteria</taxon>
        <taxon>Pseudomonadati</taxon>
        <taxon>Bacteroidota</taxon>
        <taxon>Cytophagia</taxon>
        <taxon>Cytophagales</taxon>
        <taxon>Spirosomataceae</taxon>
        <taxon>Larkinella</taxon>
    </lineage>
</organism>
<evidence type="ECO:0000256" key="3">
    <source>
        <dbReference type="ARBA" id="ARBA00023125"/>
    </source>
</evidence>
<comment type="caution">
    <text evidence="8">The sequence shown here is derived from an EMBL/GenBank/DDBJ whole genome shotgun (WGS) entry which is preliminary data.</text>
</comment>
<feature type="modified residue" description="4-aspartylphosphate" evidence="5">
    <location>
        <position position="56"/>
    </location>
</feature>
<dbReference type="Pfam" id="PF00196">
    <property type="entry name" value="GerE"/>
    <property type="match status" value="1"/>
</dbReference>
<gene>
    <name evidence="8" type="ORF">ACFPMF_17470</name>
</gene>
<dbReference type="PROSITE" id="PS50110">
    <property type="entry name" value="RESPONSE_REGULATORY"/>
    <property type="match status" value="1"/>
</dbReference>
<evidence type="ECO:0000259" key="6">
    <source>
        <dbReference type="PROSITE" id="PS50043"/>
    </source>
</evidence>
<evidence type="ECO:0000256" key="1">
    <source>
        <dbReference type="ARBA" id="ARBA00022553"/>
    </source>
</evidence>
<evidence type="ECO:0000256" key="2">
    <source>
        <dbReference type="ARBA" id="ARBA00023015"/>
    </source>
</evidence>
<dbReference type="PROSITE" id="PS50043">
    <property type="entry name" value="HTH_LUXR_2"/>
    <property type="match status" value="1"/>
</dbReference>
<dbReference type="PROSITE" id="PS00622">
    <property type="entry name" value="HTH_LUXR_1"/>
    <property type="match status" value="1"/>
</dbReference>
<dbReference type="InterPro" id="IPR016032">
    <property type="entry name" value="Sig_transdc_resp-reg_C-effctor"/>
</dbReference>
<dbReference type="InterPro" id="IPR001789">
    <property type="entry name" value="Sig_transdc_resp-reg_receiver"/>
</dbReference>
<dbReference type="SUPFAM" id="SSF46894">
    <property type="entry name" value="C-terminal effector domain of the bipartite response regulators"/>
    <property type="match status" value="1"/>
</dbReference>
<keyword evidence="4" id="KW-0804">Transcription</keyword>
<sequence>MKTSIAIVDDHRLIALALADLIRKFDNYEVTIVADNGNDLIRHLNRGEKPDIVLLDISMPEMDGYETAAYLKERCPTIKVMVLSMFDREENIVRMVRHGARGYLLKGCRPDELRQALDDLRRKGYYYSDFMTERLIRNLTSAEPSMPTAYFKFSDREHAFLKMACSDLTYAEIADKMCVSARTVDGYREAIFQKMQVKSRVGMALEAVRWGLVQL</sequence>
<accession>A0ABW0IC82</accession>
<feature type="domain" description="Response regulatory" evidence="7">
    <location>
        <begin position="4"/>
        <end position="121"/>
    </location>
</feature>
<dbReference type="CDD" id="cd06170">
    <property type="entry name" value="LuxR_C_like"/>
    <property type="match status" value="1"/>
</dbReference>
<dbReference type="PANTHER" id="PTHR43214">
    <property type="entry name" value="TWO-COMPONENT RESPONSE REGULATOR"/>
    <property type="match status" value="1"/>
</dbReference>
<evidence type="ECO:0000256" key="5">
    <source>
        <dbReference type="PROSITE-ProRule" id="PRU00169"/>
    </source>
</evidence>
<dbReference type="Gene3D" id="3.40.50.2300">
    <property type="match status" value="1"/>
</dbReference>
<keyword evidence="2" id="KW-0805">Transcription regulation</keyword>
<reference evidence="9" key="1">
    <citation type="journal article" date="2019" name="Int. J. Syst. Evol. Microbiol.">
        <title>The Global Catalogue of Microorganisms (GCM) 10K type strain sequencing project: providing services to taxonomists for standard genome sequencing and annotation.</title>
        <authorList>
            <consortium name="The Broad Institute Genomics Platform"/>
            <consortium name="The Broad Institute Genome Sequencing Center for Infectious Disease"/>
            <person name="Wu L."/>
            <person name="Ma J."/>
        </authorList>
    </citation>
    <scope>NUCLEOTIDE SEQUENCE [LARGE SCALE GENOMIC DNA]</scope>
    <source>
        <strain evidence="9">CCUG 55250</strain>
    </source>
</reference>
<dbReference type="SMART" id="SM00421">
    <property type="entry name" value="HTH_LUXR"/>
    <property type="match status" value="1"/>
</dbReference>
<dbReference type="PANTHER" id="PTHR43214:SF41">
    <property type="entry name" value="NITRATE_NITRITE RESPONSE REGULATOR PROTEIN NARP"/>
    <property type="match status" value="1"/>
</dbReference>
<dbReference type="CDD" id="cd17535">
    <property type="entry name" value="REC_NarL-like"/>
    <property type="match status" value="1"/>
</dbReference>
<dbReference type="SMART" id="SM00448">
    <property type="entry name" value="REC"/>
    <property type="match status" value="1"/>
</dbReference>
<dbReference type="InterPro" id="IPR058245">
    <property type="entry name" value="NreC/VraR/RcsB-like_REC"/>
</dbReference>
<protein>
    <submittedName>
        <fullName evidence="8">Response regulator</fullName>
    </submittedName>
</protein>
<dbReference type="InterPro" id="IPR011006">
    <property type="entry name" value="CheY-like_superfamily"/>
</dbReference>
<dbReference type="RefSeq" id="WP_379847593.1">
    <property type="nucleotide sequence ID" value="NZ_JBHSMA010000005.1"/>
</dbReference>
<keyword evidence="3" id="KW-0238">DNA-binding</keyword>
<keyword evidence="1 5" id="KW-0597">Phosphoprotein</keyword>
<evidence type="ECO:0000313" key="9">
    <source>
        <dbReference type="Proteomes" id="UP001596106"/>
    </source>
</evidence>
<dbReference type="InterPro" id="IPR000792">
    <property type="entry name" value="Tscrpt_reg_LuxR_C"/>
</dbReference>
<feature type="domain" description="HTH luxR-type" evidence="6">
    <location>
        <begin position="146"/>
        <end position="211"/>
    </location>
</feature>
<dbReference type="EMBL" id="JBHSMA010000005">
    <property type="protein sequence ID" value="MFC5411115.1"/>
    <property type="molecule type" value="Genomic_DNA"/>
</dbReference>
<evidence type="ECO:0000256" key="4">
    <source>
        <dbReference type="ARBA" id="ARBA00023163"/>
    </source>
</evidence>
<dbReference type="Proteomes" id="UP001596106">
    <property type="component" value="Unassembled WGS sequence"/>
</dbReference>
<dbReference type="InterPro" id="IPR039420">
    <property type="entry name" value="WalR-like"/>
</dbReference>
<name>A0ABW0IC82_9BACT</name>
<evidence type="ECO:0000259" key="7">
    <source>
        <dbReference type="PROSITE" id="PS50110"/>
    </source>
</evidence>
<dbReference type="SUPFAM" id="SSF52172">
    <property type="entry name" value="CheY-like"/>
    <property type="match status" value="1"/>
</dbReference>
<proteinExistence type="predicted"/>
<evidence type="ECO:0000313" key="8">
    <source>
        <dbReference type="EMBL" id="MFC5411115.1"/>
    </source>
</evidence>
<keyword evidence="9" id="KW-1185">Reference proteome</keyword>
<dbReference type="Pfam" id="PF00072">
    <property type="entry name" value="Response_reg"/>
    <property type="match status" value="1"/>
</dbReference>